<organism evidence="1 2">
    <name type="scientific">Actinokineospora auranticolor</name>
    <dbReference type="NCBI Taxonomy" id="155976"/>
    <lineage>
        <taxon>Bacteria</taxon>
        <taxon>Bacillati</taxon>
        <taxon>Actinomycetota</taxon>
        <taxon>Actinomycetes</taxon>
        <taxon>Pseudonocardiales</taxon>
        <taxon>Pseudonocardiaceae</taxon>
        <taxon>Actinokineospora</taxon>
    </lineage>
</organism>
<evidence type="ECO:0000313" key="2">
    <source>
        <dbReference type="Proteomes" id="UP000239203"/>
    </source>
</evidence>
<gene>
    <name evidence="1" type="ORF">CLV40_106143</name>
</gene>
<accession>A0A2S6GRP8</accession>
<keyword evidence="2" id="KW-1185">Reference proteome</keyword>
<protein>
    <submittedName>
        <fullName evidence="1">Uncharacterized protein</fullName>
    </submittedName>
</protein>
<dbReference type="RefSeq" id="WP_104479205.1">
    <property type="nucleotide sequence ID" value="NZ_CP154825.1"/>
</dbReference>
<dbReference type="Proteomes" id="UP000239203">
    <property type="component" value="Unassembled WGS sequence"/>
</dbReference>
<name>A0A2S6GRP8_9PSEU</name>
<proteinExistence type="predicted"/>
<comment type="caution">
    <text evidence="1">The sequence shown here is derived from an EMBL/GenBank/DDBJ whole genome shotgun (WGS) entry which is preliminary data.</text>
</comment>
<sequence length="72" mass="7690">MNTLYSNGIGINVAVAASFAKIDYTVQPDGVELEIGEDLSILLSEEALDRLIARASNAREELKQNGEPVAAN</sequence>
<dbReference type="AlphaFoldDB" id="A0A2S6GRP8"/>
<reference evidence="1 2" key="1">
    <citation type="submission" date="2018-02" db="EMBL/GenBank/DDBJ databases">
        <title>Genomic Encyclopedia of Archaeal and Bacterial Type Strains, Phase II (KMG-II): from individual species to whole genera.</title>
        <authorList>
            <person name="Goeker M."/>
        </authorList>
    </citation>
    <scope>NUCLEOTIDE SEQUENCE [LARGE SCALE GENOMIC DNA]</scope>
    <source>
        <strain evidence="1 2">YU 961-1</strain>
    </source>
</reference>
<dbReference type="EMBL" id="PTIX01000006">
    <property type="protein sequence ID" value="PPK67912.1"/>
    <property type="molecule type" value="Genomic_DNA"/>
</dbReference>
<evidence type="ECO:0000313" key="1">
    <source>
        <dbReference type="EMBL" id="PPK67912.1"/>
    </source>
</evidence>